<dbReference type="Gene3D" id="3.40.50.300">
    <property type="entry name" value="P-loop containing nucleotide triphosphate hydrolases"/>
    <property type="match status" value="5"/>
</dbReference>
<evidence type="ECO:0000256" key="3">
    <source>
        <dbReference type="ARBA" id="ARBA00022806"/>
    </source>
</evidence>
<keyword evidence="5" id="KW-0175">Coiled coil</keyword>
<comment type="similarity">
    <text evidence="1">Belongs to the CbxX/CfxQ family.</text>
</comment>
<evidence type="ECO:0000256" key="4">
    <source>
        <dbReference type="ARBA" id="ARBA00022840"/>
    </source>
</evidence>
<feature type="domain" description="AAA+ ATPase" evidence="7">
    <location>
        <begin position="1587"/>
        <end position="1816"/>
    </location>
</feature>
<dbReference type="FunFam" id="1.10.8.60:FF:000160">
    <property type="entry name" value="WGS project CABT00000000 data, contig 2.55"/>
    <property type="match status" value="1"/>
</dbReference>
<dbReference type="GO" id="GO:0016887">
    <property type="term" value="F:ATP hydrolysis activity"/>
    <property type="evidence" value="ECO:0007669"/>
    <property type="project" value="InterPro"/>
</dbReference>
<keyword evidence="8" id="KW-0378">Hydrolase</keyword>
<evidence type="ECO:0000256" key="5">
    <source>
        <dbReference type="SAM" id="Coils"/>
    </source>
</evidence>
<evidence type="ECO:0000313" key="8">
    <source>
        <dbReference type="EMBL" id="OIW23054.1"/>
    </source>
</evidence>
<keyword evidence="2" id="KW-0547">Nucleotide-binding</keyword>
<dbReference type="CDD" id="cd06008">
    <property type="entry name" value="NF-X1-zinc-finger"/>
    <property type="match status" value="1"/>
</dbReference>
<evidence type="ECO:0000256" key="6">
    <source>
        <dbReference type="SAM" id="MobiDB-lite"/>
    </source>
</evidence>
<dbReference type="FunFam" id="3.40.50.300:FF:001660">
    <property type="entry name" value="NF-X1 finger and helicase protein, putative"/>
    <property type="match status" value="1"/>
</dbReference>
<feature type="compositionally biased region" description="Basic and acidic residues" evidence="6">
    <location>
        <begin position="1227"/>
        <end position="1245"/>
    </location>
</feature>
<dbReference type="InterPro" id="IPR041627">
    <property type="entry name" value="AAA_lid_6"/>
</dbReference>
<evidence type="ECO:0000256" key="2">
    <source>
        <dbReference type="ARBA" id="ARBA00022741"/>
    </source>
</evidence>
<dbReference type="Gene3D" id="1.10.8.60">
    <property type="match status" value="2"/>
</dbReference>
<dbReference type="CDD" id="cd17936">
    <property type="entry name" value="EEXXEc_NFX1"/>
    <property type="match status" value="1"/>
</dbReference>
<dbReference type="InterPro" id="IPR041679">
    <property type="entry name" value="DNA2/NAM7-like_C"/>
</dbReference>
<gene>
    <name evidence="8" type="ORF">CONLIGDRAFT_719586</name>
</gene>
<feature type="domain" description="AAA+ ATPase" evidence="7">
    <location>
        <begin position="1308"/>
        <end position="1444"/>
    </location>
</feature>
<sequence length="2306" mass="257318">MSSATESSGRAGHLNRLFRDVLAGNRQLKSPSEGGLFIEAICIQQPATSCVERLISKPAGLDALRTSVRLDLSPGFIQTYVFKLIRFLSDPNVKSLANGQFLQDIILAIVEPPTVWRVAVGLFLGSKLAEECLPSFAWLVCEIVSMPPSVELDLLNDVKAIAEDGALMRASAHEVRELGYRMKRALEAKCTPGSSPTAYAPGGRHDNDFEDFRNVAVYPTTDEFLSTELPFYRKMNEVFDVDEASRAAVHLDNQFRLLREDMLAELRNDLHVAMGKKHNRGRRVMTLGDLQPVAISHGDEEWPKTCAMALSCYQGLGVLREKTPSARKAYLKDHPRFLGHESFGVLCKDKTIFGFAFVERNEDLLSRAPPVVLLRFVDGASFQRALLALKSVQGVSFMLVDTPVFAYEPVLKGLKGIDVFPLSRQLLQPDAPTGDFNPVALVAKLVKRLRELRSPDGSLSLPPIIADIHLDKSQADSLISALENAVTQIQGPPGTGKSFIGALIVKVLVRVGLRVLVISYTNHALCQFLKDLNKAGIAWDLMVRLGSKSKCTPETAQILLSAIRNKARLSMESRCILDAKKIAASQVSGKLSGEFDQYNNFSPTWNVISEHLEFSEDDRPFYDAFLVPAEEDGWRRAGRKRREVGPDYLFREWSQGRGPGMFANRVHASCRPVWEMPLPARQAKIAKWMEALMGEHIKKVQELVQEFDDIQERRTTIFSEGKVSTLKSKKIIGCTTTSAAKQIELIRNAEVDVVMVEEAGEILESHVLTALSASVKQLILIGDHKQLRPKVNNYALTVEKGEGFNLNMSLFERMIVQGAPHTTLHKQHRMRPEISLFVRELTYPDLVDDEKTKTRERVRGLRDRVVFFNHAKQEQAENELADKRDPDVKSSKKNEFEAEVVLNCVKYFIQQGYTSDKIVVLTPYLGQLRLLRDMLQDRADVDPTLNDMDSGELIRAGLITEAAAKVSQKQLRISTIDNYQGEESEIIIGSLTRSNDSGDIGFMAAPERLNVLLSRARNCLVLIGNMATFMQSKRGQGTWVPFFELLKREGNLYDGLPVKCEQHPETTALLKEPADFETFCPDGGCSEPCGVLMKCKTHVCKRRCHRIRDHSKIECTQLVETACSRAHKRRIACSKRNAACSKCVQEDKEIERRAKRDLQMEKERLARQAAYKKELQDLEDELDLQRRRLKYEAEEEDQKRTLQERRAEAKSLKETVERTKERKVRQKQSESETKSTETKEQKSSTEDQAAPGSAKFEWEQLKKLEGARCNTLDELMGMIGLEDVKKQFLSVKSKVDTIVRQNSSLKSERFSCSLLGNPGTGKTTVARLYGKFLNSVGVIPGSRFEETTGSKLANMGVTGCKNLLDDIQNDGGGVVFIDEAYQLSSASTPGGGAVLDFLLAEVENLTGKIVFILAGYNRNMEAFFAHNPGLPSRFPREFKFADYTDEELLRILKVKIHAKYDGSMKCEDGMDGLYTYIVARRIGYGRGSDGFGNARTVENTLSKISDRQADHLRRERSKGATPDDFLFTKEDLIGPEPSGALANCNAWTKLQELIGLKAVKSAVQSMVDTLTENYRRELLREPIVQYSLNRVFLGNPGTGKTTVAKLLGQILVHLGLLSKGEVVVKNPSDLVGAHLGQSEQQTKGILAATIGKVLVIDEAYGLNPGGSGSRDPYKTAVIDTIVAEVQSVPGSDQCLLLLGYKVQLEEMFNNVNPGLSRRFPLSSAFIFEDFSDDELQQILNLKLKQQGFQATGEAKTVAKDVLNRARNRHNFGNAGEIDILLDAAKARHQARLSKGETKSRNTLEALDFDEHFDRAERADTNIQMLFEGTVGAEDVIEKLKGYQDTVKTMKRYQMDPKENIPFTFLFRGPPGTGKTTTARKIGKVFYDMGFLATTDVIECSASELIGQYVGQTGPKVRKALDKASGRVLFLDEAYRLCDGPFAKEAIDELVDAVTKDKYAKKLIIVMAGYEKDINRLLSINAGLTSRFPEVINFRAFSPTECLDLLCKVLQGHQKRLSSKGHKLDLSCLDAPTDAFKDKVLQWFARLRDQDNWANARDVETIAKGVFNKTIEGSVLAVQEGIVEAELKAMFDERESRAKGATSGTDLTQEANMLNLLRTQCQPGSPPPQLSTTTATKSSVQTSQKNAPPPPPAKEEPGPRRSKRHQTKPDPSRVAQRDAGVSDAVWAQLEKDKAAEVAREEEYRALVKAREAAAEAARELIIQGLLVEEEEERRRHEEERRRQEALREQIMKRLQQEEERRKQQAAVQKKLAATGLCPAGWNWVAQSGGYRCAGGAHFVSEGQLQNF</sequence>
<name>A0A1J7I6B4_9PEZI</name>
<reference evidence="8 9" key="1">
    <citation type="submission" date="2016-10" db="EMBL/GenBank/DDBJ databases">
        <title>Draft genome sequence of Coniochaeta ligniaria NRRL30616, a lignocellulolytic fungus for bioabatement of inhibitors in plant biomass hydrolysates.</title>
        <authorList>
            <consortium name="DOE Joint Genome Institute"/>
            <person name="Jimenez D.J."/>
            <person name="Hector R.E."/>
            <person name="Riley R."/>
            <person name="Sun H."/>
            <person name="Grigoriev I.V."/>
            <person name="Van Elsas J.D."/>
            <person name="Nichols N.N."/>
        </authorList>
    </citation>
    <scope>NUCLEOTIDE SEQUENCE [LARGE SCALE GENOMIC DNA]</scope>
    <source>
        <strain evidence="8 9">NRRL 30616</strain>
    </source>
</reference>
<dbReference type="Proteomes" id="UP000182658">
    <property type="component" value="Unassembled WGS sequence"/>
</dbReference>
<dbReference type="GO" id="GO:0004386">
    <property type="term" value="F:helicase activity"/>
    <property type="evidence" value="ECO:0007669"/>
    <property type="project" value="InterPro"/>
</dbReference>
<feature type="compositionally biased region" description="Basic and acidic residues" evidence="6">
    <location>
        <begin position="1193"/>
        <end position="1220"/>
    </location>
</feature>
<dbReference type="SUPFAM" id="SSF52540">
    <property type="entry name" value="P-loop containing nucleoside triphosphate hydrolases"/>
    <property type="match status" value="4"/>
</dbReference>
<proteinExistence type="inferred from homology"/>
<dbReference type="Pfam" id="PF13087">
    <property type="entry name" value="AAA_12"/>
    <property type="match status" value="1"/>
</dbReference>
<dbReference type="InterPro" id="IPR003959">
    <property type="entry name" value="ATPase_AAA_core"/>
</dbReference>
<keyword evidence="3" id="KW-0347">Helicase</keyword>
<evidence type="ECO:0000259" key="7">
    <source>
        <dbReference type="SMART" id="SM00382"/>
    </source>
</evidence>
<feature type="region of interest" description="Disordered" evidence="6">
    <location>
        <begin position="2118"/>
        <end position="2180"/>
    </location>
</feature>
<dbReference type="InterPro" id="IPR050773">
    <property type="entry name" value="CbxX/CfxQ_RuBisCO_ESX"/>
</dbReference>
<dbReference type="PANTHER" id="PTHR43392:SF2">
    <property type="entry name" value="AAA-TYPE ATPASE FAMILY PROTEIN _ ANKYRIN REPEAT FAMILY PROTEIN"/>
    <property type="match status" value="1"/>
</dbReference>
<dbReference type="InParanoid" id="A0A1J7I6B4"/>
<feature type="domain" description="AAA+ ATPase" evidence="7">
    <location>
        <begin position="1860"/>
        <end position="1997"/>
    </location>
</feature>
<dbReference type="Pfam" id="PF13086">
    <property type="entry name" value="AAA_11"/>
    <property type="match status" value="1"/>
</dbReference>
<evidence type="ECO:0000313" key="9">
    <source>
        <dbReference type="Proteomes" id="UP000182658"/>
    </source>
</evidence>
<dbReference type="PANTHER" id="PTHR43392">
    <property type="entry name" value="AAA-TYPE ATPASE FAMILY PROTEIN / ANKYRIN REPEAT FAMILY PROTEIN"/>
    <property type="match status" value="1"/>
</dbReference>
<dbReference type="CDD" id="cd00009">
    <property type="entry name" value="AAA"/>
    <property type="match status" value="2"/>
</dbReference>
<dbReference type="CDD" id="cd18808">
    <property type="entry name" value="SF1_C_Upf1"/>
    <property type="match status" value="1"/>
</dbReference>
<dbReference type="Pfam" id="PF17866">
    <property type="entry name" value="AAA_lid_6"/>
    <property type="match status" value="1"/>
</dbReference>
<feature type="domain" description="AAA+ ATPase" evidence="7">
    <location>
        <begin position="483"/>
        <end position="945"/>
    </location>
</feature>
<feature type="coiled-coil region" evidence="5">
    <location>
        <begin position="2198"/>
        <end position="2266"/>
    </location>
</feature>
<dbReference type="Pfam" id="PF00004">
    <property type="entry name" value="AAA"/>
    <property type="match status" value="3"/>
</dbReference>
<dbReference type="InterPro" id="IPR003593">
    <property type="entry name" value="AAA+_ATPase"/>
</dbReference>
<dbReference type="PRINTS" id="PR00819">
    <property type="entry name" value="CBXCFQXSUPER"/>
</dbReference>
<evidence type="ECO:0000256" key="1">
    <source>
        <dbReference type="ARBA" id="ARBA00010378"/>
    </source>
</evidence>
<dbReference type="EMBL" id="KV875109">
    <property type="protein sequence ID" value="OIW23054.1"/>
    <property type="molecule type" value="Genomic_DNA"/>
</dbReference>
<dbReference type="FunFam" id="1.10.8.60:FF:000159">
    <property type="entry name" value="p-loop containing nucleoside triphosphate hydrolase protein"/>
    <property type="match status" value="1"/>
</dbReference>
<dbReference type="SMART" id="SM00382">
    <property type="entry name" value="AAA"/>
    <property type="match status" value="4"/>
</dbReference>
<organism evidence="8 9">
    <name type="scientific">Coniochaeta ligniaria NRRL 30616</name>
    <dbReference type="NCBI Taxonomy" id="1408157"/>
    <lineage>
        <taxon>Eukaryota</taxon>
        <taxon>Fungi</taxon>
        <taxon>Dikarya</taxon>
        <taxon>Ascomycota</taxon>
        <taxon>Pezizomycotina</taxon>
        <taxon>Sordariomycetes</taxon>
        <taxon>Sordariomycetidae</taxon>
        <taxon>Coniochaetales</taxon>
        <taxon>Coniochaetaceae</taxon>
        <taxon>Coniochaeta</taxon>
    </lineage>
</organism>
<dbReference type="OrthoDB" id="2423195at2759"/>
<keyword evidence="4" id="KW-0067">ATP-binding</keyword>
<dbReference type="InterPro" id="IPR027417">
    <property type="entry name" value="P-loop_NTPase"/>
</dbReference>
<keyword evidence="9" id="KW-1185">Reference proteome</keyword>
<dbReference type="FunFam" id="3.40.50.300:FF:000216">
    <property type="entry name" value="Type VII secretion ATPase EccA"/>
    <property type="match status" value="3"/>
</dbReference>
<dbReference type="STRING" id="1408157.A0A1J7I6B4"/>
<feature type="compositionally biased region" description="Polar residues" evidence="6">
    <location>
        <begin position="2129"/>
        <end position="2145"/>
    </location>
</feature>
<dbReference type="GO" id="GO:0005524">
    <property type="term" value="F:ATP binding"/>
    <property type="evidence" value="ECO:0007669"/>
    <property type="project" value="UniProtKB-KW"/>
</dbReference>
<feature type="region of interest" description="Disordered" evidence="6">
    <location>
        <begin position="1193"/>
        <end position="1254"/>
    </location>
</feature>
<dbReference type="InterPro" id="IPR047187">
    <property type="entry name" value="SF1_C_Upf1"/>
</dbReference>
<dbReference type="InterPro" id="IPR000641">
    <property type="entry name" value="CbxX/CfxQ"/>
</dbReference>
<accession>A0A1J7I6B4</accession>
<dbReference type="InterPro" id="IPR041677">
    <property type="entry name" value="DNA2/NAM7_AAA_11"/>
</dbReference>
<protein>
    <submittedName>
        <fullName evidence="8">p-loop containing nucleoside triphosphate hydrolase protein</fullName>
    </submittedName>
</protein>